<accession>A0A9R1VSR9</accession>
<evidence type="ECO:0000256" key="1">
    <source>
        <dbReference type="SAM" id="MobiDB-lite"/>
    </source>
</evidence>
<feature type="region of interest" description="Disordered" evidence="1">
    <location>
        <begin position="81"/>
        <end position="132"/>
    </location>
</feature>
<organism evidence="2 3">
    <name type="scientific">Lactuca sativa</name>
    <name type="common">Garden lettuce</name>
    <dbReference type="NCBI Taxonomy" id="4236"/>
    <lineage>
        <taxon>Eukaryota</taxon>
        <taxon>Viridiplantae</taxon>
        <taxon>Streptophyta</taxon>
        <taxon>Embryophyta</taxon>
        <taxon>Tracheophyta</taxon>
        <taxon>Spermatophyta</taxon>
        <taxon>Magnoliopsida</taxon>
        <taxon>eudicotyledons</taxon>
        <taxon>Gunneridae</taxon>
        <taxon>Pentapetalae</taxon>
        <taxon>asterids</taxon>
        <taxon>campanulids</taxon>
        <taxon>Asterales</taxon>
        <taxon>Asteraceae</taxon>
        <taxon>Cichorioideae</taxon>
        <taxon>Cichorieae</taxon>
        <taxon>Lactucinae</taxon>
        <taxon>Lactuca</taxon>
    </lineage>
</organism>
<evidence type="ECO:0000313" key="3">
    <source>
        <dbReference type="Proteomes" id="UP000235145"/>
    </source>
</evidence>
<evidence type="ECO:0000313" key="2">
    <source>
        <dbReference type="EMBL" id="KAJ0211921.1"/>
    </source>
</evidence>
<gene>
    <name evidence="2" type="ORF">LSAT_V11C400169640</name>
</gene>
<name>A0A9R1VSR9_LACSA</name>
<comment type="caution">
    <text evidence="2">The sequence shown here is derived from an EMBL/GenBank/DDBJ whole genome shotgun (WGS) entry which is preliminary data.</text>
</comment>
<dbReference type="EMBL" id="NBSK02000004">
    <property type="protein sequence ID" value="KAJ0211921.1"/>
    <property type="molecule type" value="Genomic_DNA"/>
</dbReference>
<proteinExistence type="predicted"/>
<protein>
    <submittedName>
        <fullName evidence="2">Uncharacterized protein</fullName>
    </submittedName>
</protein>
<keyword evidence="3" id="KW-1185">Reference proteome</keyword>
<reference evidence="2 3" key="1">
    <citation type="journal article" date="2017" name="Nat. Commun.">
        <title>Genome assembly with in vitro proximity ligation data and whole-genome triplication in lettuce.</title>
        <authorList>
            <person name="Reyes-Chin-Wo S."/>
            <person name="Wang Z."/>
            <person name="Yang X."/>
            <person name="Kozik A."/>
            <person name="Arikit S."/>
            <person name="Song C."/>
            <person name="Xia L."/>
            <person name="Froenicke L."/>
            <person name="Lavelle D.O."/>
            <person name="Truco M.J."/>
            <person name="Xia R."/>
            <person name="Zhu S."/>
            <person name="Xu C."/>
            <person name="Xu H."/>
            <person name="Xu X."/>
            <person name="Cox K."/>
            <person name="Korf I."/>
            <person name="Meyers B.C."/>
            <person name="Michelmore R.W."/>
        </authorList>
    </citation>
    <scope>NUCLEOTIDE SEQUENCE [LARGE SCALE GENOMIC DNA]</scope>
    <source>
        <strain evidence="3">cv. Salinas</strain>
        <tissue evidence="2">Seedlings</tissue>
    </source>
</reference>
<sequence>METYRSTYEEPVYPLLEPCDWEIPTEMMVVKPPIMDTRQVGRPRNKNCILSQGEEPTVRRCSRCDSTTHNAATCPALVPKKQKKATKISAASGSNTKGKGKGTEGTQETQEMHGTQETHWTSGTQRKLLFNV</sequence>
<dbReference type="AlphaFoldDB" id="A0A9R1VSR9"/>
<dbReference type="Proteomes" id="UP000235145">
    <property type="component" value="Unassembled WGS sequence"/>
</dbReference>